<feature type="region of interest" description="Disordered" evidence="9">
    <location>
        <begin position="337"/>
        <end position="357"/>
    </location>
</feature>
<keyword evidence="8" id="KW-0175">Coiled coil</keyword>
<evidence type="ECO:0000256" key="8">
    <source>
        <dbReference type="ARBA" id="ARBA00023054"/>
    </source>
</evidence>
<dbReference type="CDD" id="cd14066">
    <property type="entry name" value="STKc_IRAK"/>
    <property type="match status" value="1"/>
</dbReference>
<keyword evidence="6" id="KW-0833">Ubl conjugation pathway</keyword>
<feature type="region of interest" description="Disordered" evidence="9">
    <location>
        <begin position="137"/>
        <end position="207"/>
    </location>
</feature>
<dbReference type="GO" id="GO:0005524">
    <property type="term" value="F:ATP binding"/>
    <property type="evidence" value="ECO:0007669"/>
    <property type="project" value="UniProtKB-KW"/>
</dbReference>
<dbReference type="Gene3D" id="3.30.200.20">
    <property type="entry name" value="Phosphorylase Kinase, domain 1"/>
    <property type="match status" value="1"/>
</dbReference>
<proteinExistence type="predicted"/>
<dbReference type="InterPro" id="IPR051348">
    <property type="entry name" value="U-box_ubiquitin_ligases"/>
</dbReference>
<feature type="region of interest" description="Disordered" evidence="9">
    <location>
        <begin position="723"/>
        <end position="745"/>
    </location>
</feature>
<comment type="caution">
    <text evidence="11">The sequence shown here is derived from an EMBL/GenBank/DDBJ whole genome shotgun (WGS) entry which is preliminary data.</text>
</comment>
<dbReference type="FunFam" id="3.30.200.20:FF:000162">
    <property type="entry name" value="Adenine nucleotide alpha hydrolase-like domain kinase"/>
    <property type="match status" value="1"/>
</dbReference>
<keyword evidence="12" id="KW-1185">Reference proteome</keyword>
<reference evidence="11" key="1">
    <citation type="submission" date="2022-04" db="EMBL/GenBank/DDBJ databases">
        <title>Carnegiea gigantea Genome sequencing and assembly v2.</title>
        <authorList>
            <person name="Copetti D."/>
            <person name="Sanderson M.J."/>
            <person name="Burquez A."/>
            <person name="Wojciechowski M.F."/>
        </authorList>
    </citation>
    <scope>NUCLEOTIDE SEQUENCE</scope>
    <source>
        <strain evidence="11">SGP5-SGP5p</strain>
        <tissue evidence="11">Aerial part</tissue>
    </source>
</reference>
<dbReference type="EMBL" id="JAKOGI010000010">
    <property type="protein sequence ID" value="KAJ8451317.1"/>
    <property type="molecule type" value="Genomic_DNA"/>
</dbReference>
<feature type="compositionally biased region" description="Low complexity" evidence="9">
    <location>
        <begin position="148"/>
        <end position="168"/>
    </location>
</feature>
<keyword evidence="4" id="KW-0808">Transferase</keyword>
<gene>
    <name evidence="11" type="ORF">Cgig2_014089</name>
</gene>
<dbReference type="SUPFAM" id="SSF52402">
    <property type="entry name" value="Adenine nucleotide alpha hydrolases-like"/>
    <property type="match status" value="1"/>
</dbReference>
<feature type="region of interest" description="Disordered" evidence="9">
    <location>
        <begin position="222"/>
        <end position="268"/>
    </location>
</feature>
<dbReference type="Proteomes" id="UP001153076">
    <property type="component" value="Unassembled WGS sequence"/>
</dbReference>
<evidence type="ECO:0000256" key="6">
    <source>
        <dbReference type="ARBA" id="ARBA00022786"/>
    </source>
</evidence>
<dbReference type="InterPro" id="IPR008271">
    <property type="entry name" value="Ser/Thr_kinase_AS"/>
</dbReference>
<dbReference type="OrthoDB" id="4062651at2759"/>
<accession>A0A9Q1QQZ9</accession>
<dbReference type="EC" id="2.3.2.27" evidence="3"/>
<dbReference type="GO" id="GO:0061630">
    <property type="term" value="F:ubiquitin protein ligase activity"/>
    <property type="evidence" value="ECO:0007669"/>
    <property type="project" value="UniProtKB-EC"/>
</dbReference>
<keyword evidence="7" id="KW-0067">ATP-binding</keyword>
<dbReference type="InterPro" id="IPR011009">
    <property type="entry name" value="Kinase-like_dom_sf"/>
</dbReference>
<protein>
    <recommendedName>
        <fullName evidence="3">RING-type E3 ubiquitin transferase</fullName>
        <ecNumber evidence="3">2.3.2.27</ecNumber>
    </recommendedName>
</protein>
<evidence type="ECO:0000256" key="2">
    <source>
        <dbReference type="ARBA" id="ARBA00004906"/>
    </source>
</evidence>
<evidence type="ECO:0000256" key="9">
    <source>
        <dbReference type="SAM" id="MobiDB-lite"/>
    </source>
</evidence>
<evidence type="ECO:0000256" key="1">
    <source>
        <dbReference type="ARBA" id="ARBA00000900"/>
    </source>
</evidence>
<evidence type="ECO:0000313" key="12">
    <source>
        <dbReference type="Proteomes" id="UP001153076"/>
    </source>
</evidence>
<evidence type="ECO:0000256" key="4">
    <source>
        <dbReference type="ARBA" id="ARBA00022679"/>
    </source>
</evidence>
<feature type="domain" description="Protein kinase" evidence="10">
    <location>
        <begin position="427"/>
        <end position="690"/>
    </location>
</feature>
<dbReference type="GO" id="GO:0004672">
    <property type="term" value="F:protein kinase activity"/>
    <property type="evidence" value="ECO:0007669"/>
    <property type="project" value="InterPro"/>
</dbReference>
<evidence type="ECO:0000256" key="5">
    <source>
        <dbReference type="ARBA" id="ARBA00022741"/>
    </source>
</evidence>
<dbReference type="SMART" id="SM00220">
    <property type="entry name" value="S_TKc"/>
    <property type="match status" value="1"/>
</dbReference>
<sequence length="745" mass="82198">MWLTRDNSQRGDSKHQLVAVAVDKDKGSQIALKWAIDNLLCKGQTVVLVHVKLKSQVDDRIGRNIQCKDIMIEDTEVPKAIIEFVTTSAIEILVMGAASKGSFLTFSKVDNPALISKMAPDFCTVYIISKGGKISSMRSASRTAPTASPLRSQLSSQSSSTPNSPLQSKKGPERGTPSGSPLGGQDEMKGFQSPFMRGGRHPHVKSYGELLSSDTDISFVSSGRPSVDRMMPSLYDVSDPGRSSTSRLSTSSDNTDYTYDPSGCPRRSVDIVASPSRSYFSNASSDDTASINWSNMDPQAMDDVEAEMRRLKVELRQTMDMYNNAFKEAHIAKQKMEEEKRMEEGKHAEESAKSYAENSKSKVAIEATEAHSRIAEIHAQNRTSAEMKTFSKESDDRRKVLTSSNQDVSVKYRKYTIEEIEIATDYFSESRKIGEGGYGPVYKCHLDHTLVAVKVLRPDAAQGMSQFQQEVEVLSCIRHPNMVLLLGACPEYGCLVYEYMHNGSLEDRLFCRGGTPPLCWQHRFRIAAEIATALLFLHQTKPEPLVHRDLKPANILLDRNLVSKISDVGLARLVPPNIADDVTQYRMTSAAGTFCYIDPEYQQTGMLGVKSDVYSLGVMLLQIITSKPPMGLAHHVERAIERGTFLDMLDPNVPDWPVEEALSFAKMALRCAELRKKDRPDLGAVVLPELCRLRNLAEESLDAMMFGGAGGGFGGYHPISHSQVSLHQASGPPSHESARSGSSLH</sequence>
<dbReference type="Gene3D" id="3.40.50.12370">
    <property type="match status" value="1"/>
</dbReference>
<evidence type="ECO:0000313" key="11">
    <source>
        <dbReference type="EMBL" id="KAJ8451317.1"/>
    </source>
</evidence>
<feature type="compositionally biased region" description="Low complexity" evidence="9">
    <location>
        <begin position="242"/>
        <end position="252"/>
    </location>
</feature>
<feature type="compositionally biased region" description="Basic and acidic residues" evidence="9">
    <location>
        <begin position="337"/>
        <end position="352"/>
    </location>
</feature>
<dbReference type="InterPro" id="IPR000719">
    <property type="entry name" value="Prot_kinase_dom"/>
</dbReference>
<dbReference type="Gene3D" id="1.10.510.10">
    <property type="entry name" value="Transferase(Phosphotransferase) domain 1"/>
    <property type="match status" value="1"/>
</dbReference>
<dbReference type="AlphaFoldDB" id="A0A9Q1QQZ9"/>
<dbReference type="CDD" id="cd01989">
    <property type="entry name" value="USP_STK_Ubox_N"/>
    <property type="match status" value="1"/>
</dbReference>
<dbReference type="SUPFAM" id="SSF56112">
    <property type="entry name" value="Protein kinase-like (PK-like)"/>
    <property type="match status" value="1"/>
</dbReference>
<comment type="catalytic activity">
    <reaction evidence="1">
        <text>S-ubiquitinyl-[E2 ubiquitin-conjugating enzyme]-L-cysteine + [acceptor protein]-L-lysine = [E2 ubiquitin-conjugating enzyme]-L-cysteine + N(6)-ubiquitinyl-[acceptor protein]-L-lysine.</text>
        <dbReference type="EC" id="2.3.2.27"/>
    </reaction>
</comment>
<dbReference type="PANTHER" id="PTHR45647">
    <property type="entry name" value="OS02G0152300 PROTEIN"/>
    <property type="match status" value="1"/>
</dbReference>
<dbReference type="Pfam" id="PF00069">
    <property type="entry name" value="Pkinase"/>
    <property type="match status" value="1"/>
</dbReference>
<keyword evidence="5" id="KW-0547">Nucleotide-binding</keyword>
<comment type="pathway">
    <text evidence="2">Protein modification; protein ubiquitination.</text>
</comment>
<dbReference type="PROSITE" id="PS50011">
    <property type="entry name" value="PROTEIN_KINASE_DOM"/>
    <property type="match status" value="1"/>
</dbReference>
<dbReference type="PANTHER" id="PTHR45647:SF132">
    <property type="entry name" value="KINASE WITH ADENINE NUCLEOTIDE ALPHA HYDROLASES-LIKE DOMAIN-CONTAINING PROTEIN"/>
    <property type="match status" value="1"/>
</dbReference>
<evidence type="ECO:0000256" key="7">
    <source>
        <dbReference type="ARBA" id="ARBA00022840"/>
    </source>
</evidence>
<organism evidence="11 12">
    <name type="scientific">Carnegiea gigantea</name>
    <dbReference type="NCBI Taxonomy" id="171969"/>
    <lineage>
        <taxon>Eukaryota</taxon>
        <taxon>Viridiplantae</taxon>
        <taxon>Streptophyta</taxon>
        <taxon>Embryophyta</taxon>
        <taxon>Tracheophyta</taxon>
        <taxon>Spermatophyta</taxon>
        <taxon>Magnoliopsida</taxon>
        <taxon>eudicotyledons</taxon>
        <taxon>Gunneridae</taxon>
        <taxon>Pentapetalae</taxon>
        <taxon>Caryophyllales</taxon>
        <taxon>Cactineae</taxon>
        <taxon>Cactaceae</taxon>
        <taxon>Cactoideae</taxon>
        <taxon>Echinocereeae</taxon>
        <taxon>Carnegiea</taxon>
    </lineage>
</organism>
<evidence type="ECO:0000259" key="10">
    <source>
        <dbReference type="PROSITE" id="PS50011"/>
    </source>
</evidence>
<feature type="compositionally biased region" description="Polar residues" evidence="9">
    <location>
        <begin position="137"/>
        <end position="146"/>
    </location>
</feature>
<name>A0A9Q1QQZ9_9CARY</name>
<dbReference type="PROSITE" id="PS00108">
    <property type="entry name" value="PROTEIN_KINASE_ST"/>
    <property type="match status" value="1"/>
</dbReference>
<dbReference type="FunFam" id="1.10.510.10:FF:000498">
    <property type="entry name" value="U-box domain-containing protein 51"/>
    <property type="match status" value="1"/>
</dbReference>
<evidence type="ECO:0000256" key="3">
    <source>
        <dbReference type="ARBA" id="ARBA00012483"/>
    </source>
</evidence>